<reference evidence="2 3" key="1">
    <citation type="submission" date="2016-06" db="EMBL/GenBank/DDBJ databases">
        <authorList>
            <person name="Sutton G."/>
            <person name="Brinkac L."/>
            <person name="Sanka R."/>
            <person name="Adams M."/>
            <person name="Lau E."/>
            <person name="Garcia-Basteiro A."/>
            <person name="Lopez-Varela E."/>
            <person name="Palencia S."/>
        </authorList>
    </citation>
    <scope>NUCLEOTIDE SEQUENCE [LARGE SCALE GENOMIC DNA]</scope>
    <source>
        <strain evidence="2 3">1211594.5</strain>
    </source>
</reference>
<protein>
    <submittedName>
        <fullName evidence="2">Uncharacterized protein</fullName>
    </submittedName>
</protein>
<evidence type="ECO:0000256" key="1">
    <source>
        <dbReference type="SAM" id="MobiDB-lite"/>
    </source>
</evidence>
<name>A0AA91IWI7_9MYCO</name>
<gene>
    <name evidence="2" type="ORF">A5649_09800</name>
</gene>
<dbReference type="EMBL" id="LZME01000131">
    <property type="protein sequence ID" value="OBK82139.1"/>
    <property type="molecule type" value="Genomic_DNA"/>
</dbReference>
<accession>A0AA91IWI7</accession>
<organism evidence="2 3">
    <name type="scientific">Mycolicibacter heraklionensis</name>
    <dbReference type="NCBI Taxonomy" id="512402"/>
    <lineage>
        <taxon>Bacteria</taxon>
        <taxon>Bacillati</taxon>
        <taxon>Actinomycetota</taxon>
        <taxon>Actinomycetes</taxon>
        <taxon>Mycobacteriales</taxon>
        <taxon>Mycobacteriaceae</taxon>
        <taxon>Mycolicibacter</taxon>
    </lineage>
</organism>
<sequence length="63" mass="7037">MALNQALICRLAEVMFDPSLSARDLNTVAFRLLDLVREAREAAEGPRPVGRRRRTQLAAVSED</sequence>
<evidence type="ECO:0000313" key="3">
    <source>
        <dbReference type="Proteomes" id="UP000093712"/>
    </source>
</evidence>
<comment type="caution">
    <text evidence="2">The sequence shown here is derived from an EMBL/GenBank/DDBJ whole genome shotgun (WGS) entry which is preliminary data.</text>
</comment>
<proteinExistence type="predicted"/>
<feature type="region of interest" description="Disordered" evidence="1">
    <location>
        <begin position="41"/>
        <end position="63"/>
    </location>
</feature>
<dbReference type="AlphaFoldDB" id="A0AA91IWI7"/>
<dbReference type="Proteomes" id="UP000093712">
    <property type="component" value="Unassembled WGS sequence"/>
</dbReference>
<evidence type="ECO:0000313" key="2">
    <source>
        <dbReference type="EMBL" id="OBK82139.1"/>
    </source>
</evidence>
<dbReference type="RefSeq" id="WP_065041841.1">
    <property type="nucleotide sequence ID" value="NZ_LZME01000131.1"/>
</dbReference>